<evidence type="ECO:0000256" key="1">
    <source>
        <dbReference type="ARBA" id="ARBA00004651"/>
    </source>
</evidence>
<feature type="transmembrane region" description="Helical" evidence="5">
    <location>
        <begin position="374"/>
        <end position="395"/>
    </location>
</feature>
<evidence type="ECO:0000256" key="5">
    <source>
        <dbReference type="SAM" id="Phobius"/>
    </source>
</evidence>
<keyword evidence="3 5" id="KW-1133">Transmembrane helix</keyword>
<name>A0A0H2KS16_9MICO</name>
<feature type="transmembrane region" description="Helical" evidence="5">
    <location>
        <begin position="81"/>
        <end position="100"/>
    </location>
</feature>
<dbReference type="GO" id="GO:0022857">
    <property type="term" value="F:transmembrane transporter activity"/>
    <property type="evidence" value="ECO:0007669"/>
    <property type="project" value="InterPro"/>
</dbReference>
<comment type="caution">
    <text evidence="7">The sequence shown here is derived from an EMBL/GenBank/DDBJ whole genome shotgun (WGS) entry which is preliminary data.</text>
</comment>
<dbReference type="SUPFAM" id="SSF103473">
    <property type="entry name" value="MFS general substrate transporter"/>
    <property type="match status" value="1"/>
</dbReference>
<protein>
    <submittedName>
        <fullName evidence="7">Major facilitator transporter</fullName>
    </submittedName>
</protein>
<dbReference type="PATRIC" id="fig|264251.5.peg.2316"/>
<feature type="transmembrane region" description="Helical" evidence="5">
    <location>
        <begin position="312"/>
        <end position="334"/>
    </location>
</feature>
<dbReference type="Gene3D" id="1.20.1720.10">
    <property type="entry name" value="Multidrug resistance protein D"/>
    <property type="match status" value="1"/>
</dbReference>
<feature type="transmembrane region" description="Helical" evidence="5">
    <location>
        <begin position="346"/>
        <end position="368"/>
    </location>
</feature>
<feature type="transmembrane region" description="Helical" evidence="5">
    <location>
        <begin position="139"/>
        <end position="165"/>
    </location>
</feature>
<dbReference type="GO" id="GO:0005886">
    <property type="term" value="C:plasma membrane"/>
    <property type="evidence" value="ECO:0007669"/>
    <property type="project" value="UniProtKB-SubCell"/>
</dbReference>
<dbReference type="AlphaFoldDB" id="A0A0H2KS16"/>
<dbReference type="PRINTS" id="PR01036">
    <property type="entry name" value="TCRTETB"/>
</dbReference>
<feature type="domain" description="Major facilitator superfamily (MFS) profile" evidence="6">
    <location>
        <begin position="15"/>
        <end position="476"/>
    </location>
</feature>
<evidence type="ECO:0000256" key="3">
    <source>
        <dbReference type="ARBA" id="ARBA00022989"/>
    </source>
</evidence>
<keyword evidence="8" id="KW-1185">Reference proteome</keyword>
<comment type="subcellular location">
    <subcellularLocation>
        <location evidence="1">Cell membrane</location>
        <topology evidence="1">Multi-pass membrane protein</topology>
    </subcellularLocation>
</comment>
<feature type="transmembrane region" description="Helical" evidence="5">
    <location>
        <begin position="416"/>
        <end position="437"/>
    </location>
</feature>
<sequence>MSPQRAEPDPNRWRVLPVCLAVGFVTTLDVSIVNVALPSIESSLDAGPTELQLVVAGYTLAFGLALVPAGRLGDAGARRSLFIAGLVGFALMSLACGLAPTDTWLGVARLLQGVSAGILNPQVVGLIQQQFSGFERGRAFGMFGATIGVSTALGPLLGGLIIAAAGSADGWRWVFLVNLPVVAVLLPFAWRLVPGPPPADARTRGGPRRLDLVGLALLGAATLGVMMPFVTTTGQGDDASRWWWLAAAAAAGLAAVVWERRYQRRTGEAVLDPQVVGLGSFRNGALLGLAYFAGFTGIFLVVTLYLQDELGYTPLQAGLVGTPFAVASGVSAWFSGRWVARWGRQLVVGGVLLVLVGVVAADAVVRLLGDDPGAVGPALAGALLVAGAGSGTVIAPNQTLTLSEVPVSRAGVAGSMLQLGQRIGSAVGISVVLSVYYGGLASGDTAAHATGRALLVTIVLVALALVVGLVDLRSRRAEDRGTGRADA</sequence>
<dbReference type="STRING" id="264251.FB00_11380"/>
<dbReference type="EMBL" id="JNBQ01000012">
    <property type="protein sequence ID" value="KLN34599.1"/>
    <property type="molecule type" value="Genomic_DNA"/>
</dbReference>
<accession>A0A0H2KS16</accession>
<feature type="transmembrane region" description="Helical" evidence="5">
    <location>
        <begin position="49"/>
        <end position="69"/>
    </location>
</feature>
<feature type="transmembrane region" description="Helical" evidence="5">
    <location>
        <begin position="171"/>
        <end position="190"/>
    </location>
</feature>
<gene>
    <name evidence="7" type="ORF">FB00_11380</name>
</gene>
<feature type="transmembrane region" description="Helical" evidence="5">
    <location>
        <begin position="210"/>
        <end position="230"/>
    </location>
</feature>
<dbReference type="Gene3D" id="1.20.1250.20">
    <property type="entry name" value="MFS general substrate transporter like domains"/>
    <property type="match status" value="1"/>
</dbReference>
<evidence type="ECO:0000256" key="4">
    <source>
        <dbReference type="ARBA" id="ARBA00023136"/>
    </source>
</evidence>
<dbReference type="InterPro" id="IPR011701">
    <property type="entry name" value="MFS"/>
</dbReference>
<dbReference type="InterPro" id="IPR020846">
    <property type="entry name" value="MFS_dom"/>
</dbReference>
<feature type="transmembrane region" description="Helical" evidence="5">
    <location>
        <begin position="106"/>
        <end position="127"/>
    </location>
</feature>
<evidence type="ECO:0000259" key="6">
    <source>
        <dbReference type="PROSITE" id="PS50850"/>
    </source>
</evidence>
<dbReference type="Proteomes" id="UP000035265">
    <property type="component" value="Unassembled WGS sequence"/>
</dbReference>
<dbReference type="PROSITE" id="PS50850">
    <property type="entry name" value="MFS"/>
    <property type="match status" value="1"/>
</dbReference>
<evidence type="ECO:0000313" key="7">
    <source>
        <dbReference type="EMBL" id="KLN34599.1"/>
    </source>
</evidence>
<reference evidence="7 8" key="1">
    <citation type="submission" date="2014-05" db="EMBL/GenBank/DDBJ databases">
        <title>Cellulosimicrobium funkei U11 genome.</title>
        <authorList>
            <person name="Hu C."/>
            <person name="Gong Y."/>
            <person name="Wan W."/>
            <person name="Jiang M."/>
        </authorList>
    </citation>
    <scope>NUCLEOTIDE SEQUENCE [LARGE SCALE GENOMIC DNA]</scope>
    <source>
        <strain evidence="7 8">U11</strain>
    </source>
</reference>
<organism evidence="7 8">
    <name type="scientific">Cellulosimicrobium funkei</name>
    <dbReference type="NCBI Taxonomy" id="264251"/>
    <lineage>
        <taxon>Bacteria</taxon>
        <taxon>Bacillati</taxon>
        <taxon>Actinomycetota</taxon>
        <taxon>Actinomycetes</taxon>
        <taxon>Micrococcales</taxon>
        <taxon>Promicromonosporaceae</taxon>
        <taxon>Cellulosimicrobium</taxon>
    </lineage>
</organism>
<feature type="transmembrane region" description="Helical" evidence="5">
    <location>
        <begin position="15"/>
        <end position="37"/>
    </location>
</feature>
<keyword evidence="4 5" id="KW-0472">Membrane</keyword>
<dbReference type="CDD" id="cd17321">
    <property type="entry name" value="MFS_MMR_MDR_like"/>
    <property type="match status" value="1"/>
</dbReference>
<dbReference type="RefSeq" id="WP_047232990.1">
    <property type="nucleotide sequence ID" value="NZ_JNBQ01000012.1"/>
</dbReference>
<feature type="transmembrane region" description="Helical" evidence="5">
    <location>
        <begin position="286"/>
        <end position="306"/>
    </location>
</feature>
<dbReference type="PANTHER" id="PTHR42718">
    <property type="entry name" value="MAJOR FACILITATOR SUPERFAMILY MULTIDRUG TRANSPORTER MFSC"/>
    <property type="match status" value="1"/>
</dbReference>
<evidence type="ECO:0000313" key="8">
    <source>
        <dbReference type="Proteomes" id="UP000035265"/>
    </source>
</evidence>
<dbReference type="Pfam" id="PF07690">
    <property type="entry name" value="MFS_1"/>
    <property type="match status" value="1"/>
</dbReference>
<keyword evidence="2 5" id="KW-0812">Transmembrane</keyword>
<dbReference type="PANTHER" id="PTHR42718:SF39">
    <property type="entry name" value="ACTINORHODIN TRANSPORTER-RELATED"/>
    <property type="match status" value="1"/>
</dbReference>
<evidence type="ECO:0000256" key="2">
    <source>
        <dbReference type="ARBA" id="ARBA00022692"/>
    </source>
</evidence>
<proteinExistence type="predicted"/>
<feature type="transmembrane region" description="Helical" evidence="5">
    <location>
        <begin position="449"/>
        <end position="470"/>
    </location>
</feature>
<dbReference type="InterPro" id="IPR036259">
    <property type="entry name" value="MFS_trans_sf"/>
</dbReference>
<feature type="transmembrane region" description="Helical" evidence="5">
    <location>
        <begin position="242"/>
        <end position="258"/>
    </location>
</feature>